<dbReference type="InterPro" id="IPR020798">
    <property type="entry name" value="Ribosomal_uL16_CS"/>
</dbReference>
<keyword evidence="4 9" id="KW-0687">Ribonucleoprotein</keyword>
<dbReference type="NCBIfam" id="TIGR01079">
    <property type="entry name" value="rplX_bact"/>
    <property type="match status" value="1"/>
</dbReference>
<dbReference type="HAMAP" id="MF_01342">
    <property type="entry name" value="Ribosomal_uL16"/>
    <property type="match status" value="1"/>
</dbReference>
<comment type="similarity">
    <text evidence="1 10">Belongs to the universal ribosomal protein uL16 family.</text>
</comment>
<dbReference type="NCBIfam" id="TIGR01164">
    <property type="entry name" value="rplP_bact"/>
    <property type="match status" value="1"/>
</dbReference>
<name>A0AAE0W0R8_9BIVA</name>
<dbReference type="InterPro" id="IPR016180">
    <property type="entry name" value="Ribosomal_uL16_dom"/>
</dbReference>
<comment type="similarity">
    <text evidence="2 9">Belongs to the universal ribosomal protein uL24 family.</text>
</comment>
<keyword evidence="13" id="KW-1185">Reference proteome</keyword>
<keyword evidence="3 9" id="KW-0689">Ribosomal protein</keyword>
<dbReference type="Gene3D" id="3.90.1170.10">
    <property type="entry name" value="Ribosomal protein L10e/L16"/>
    <property type="match status" value="1"/>
</dbReference>
<dbReference type="CDD" id="cd01433">
    <property type="entry name" value="Ribosomal_L16_L10e"/>
    <property type="match status" value="1"/>
</dbReference>
<accession>A0AAE0W0R8</accession>
<dbReference type="Pfam" id="PF17136">
    <property type="entry name" value="ribosomal_L24"/>
    <property type="match status" value="1"/>
</dbReference>
<dbReference type="Proteomes" id="UP001195483">
    <property type="component" value="Unassembled WGS sequence"/>
</dbReference>
<evidence type="ECO:0000259" key="11">
    <source>
        <dbReference type="SMART" id="SM00739"/>
    </source>
</evidence>
<dbReference type="PROSITE" id="PS01108">
    <property type="entry name" value="RIBOSOMAL_L24"/>
    <property type="match status" value="1"/>
</dbReference>
<dbReference type="GO" id="GO:0005840">
    <property type="term" value="C:ribosome"/>
    <property type="evidence" value="ECO:0007669"/>
    <property type="project" value="UniProtKB-KW"/>
</dbReference>
<feature type="domain" description="KOW" evidence="11">
    <location>
        <begin position="124"/>
        <end position="151"/>
    </location>
</feature>
<dbReference type="PROSITE" id="PS00586">
    <property type="entry name" value="RIBOSOMAL_L16_1"/>
    <property type="match status" value="1"/>
</dbReference>
<dbReference type="PANTHER" id="PTHR12220">
    <property type="entry name" value="50S/60S RIBOSOMAL PROTEIN L16"/>
    <property type="match status" value="1"/>
</dbReference>
<reference evidence="12" key="2">
    <citation type="journal article" date="2021" name="Genome Biol. Evol.">
        <title>Developing a high-quality reference genome for a parasitic bivalve with doubly uniparental inheritance (Bivalvia: Unionida).</title>
        <authorList>
            <person name="Smith C.H."/>
        </authorList>
    </citation>
    <scope>NUCLEOTIDE SEQUENCE</scope>
    <source>
        <strain evidence="12">CHS0354</strain>
        <tissue evidence="12">Mantle</tissue>
    </source>
</reference>
<reference evidence="12" key="3">
    <citation type="submission" date="2023-05" db="EMBL/GenBank/DDBJ databases">
        <authorList>
            <person name="Smith C.H."/>
        </authorList>
    </citation>
    <scope>NUCLEOTIDE SEQUENCE</scope>
    <source>
        <strain evidence="12">CHS0354</strain>
        <tissue evidence="12">Mantle</tissue>
    </source>
</reference>
<dbReference type="SMART" id="SM00739">
    <property type="entry name" value="KOW"/>
    <property type="match status" value="1"/>
</dbReference>
<evidence type="ECO:0000256" key="6">
    <source>
        <dbReference type="ARBA" id="ARBA00035302"/>
    </source>
</evidence>
<evidence type="ECO:0000256" key="7">
    <source>
        <dbReference type="ARBA" id="ARBA00035357"/>
    </source>
</evidence>
<comment type="caution">
    <text evidence="12">The sequence shown here is derived from an EMBL/GenBank/DDBJ whole genome shotgun (WGS) entry which is preliminary data.</text>
</comment>
<dbReference type="AlphaFoldDB" id="A0AAE0W0R8"/>
<dbReference type="InterPro" id="IPR003256">
    <property type="entry name" value="Ribosomal_uL24"/>
</dbReference>
<dbReference type="EMBL" id="JAEAOA010001653">
    <property type="protein sequence ID" value="KAK3596085.1"/>
    <property type="molecule type" value="Genomic_DNA"/>
</dbReference>
<dbReference type="InterPro" id="IPR036920">
    <property type="entry name" value="Ribosomal_uL16_sf"/>
</dbReference>
<evidence type="ECO:0000313" key="13">
    <source>
        <dbReference type="Proteomes" id="UP001195483"/>
    </source>
</evidence>
<dbReference type="GO" id="GO:0003735">
    <property type="term" value="F:structural constituent of ribosome"/>
    <property type="evidence" value="ECO:0007669"/>
    <property type="project" value="InterPro"/>
</dbReference>
<gene>
    <name evidence="12" type="ORF">CHS0354_027355</name>
</gene>
<dbReference type="Pfam" id="PF00467">
    <property type="entry name" value="KOW"/>
    <property type="match status" value="1"/>
</dbReference>
<proteinExistence type="inferred from homology"/>
<dbReference type="GO" id="GO:0019843">
    <property type="term" value="F:rRNA binding"/>
    <property type="evidence" value="ECO:0007669"/>
    <property type="project" value="InterPro"/>
</dbReference>
<dbReference type="GO" id="GO:0006412">
    <property type="term" value="P:translation"/>
    <property type="evidence" value="ECO:0007669"/>
    <property type="project" value="InterPro"/>
</dbReference>
<evidence type="ECO:0000256" key="9">
    <source>
        <dbReference type="RuleBase" id="RU003477"/>
    </source>
</evidence>
<evidence type="ECO:0000313" key="12">
    <source>
        <dbReference type="EMBL" id="KAK3596085.1"/>
    </source>
</evidence>
<evidence type="ECO:0000256" key="2">
    <source>
        <dbReference type="ARBA" id="ARBA00010618"/>
    </source>
</evidence>
<evidence type="ECO:0000256" key="1">
    <source>
        <dbReference type="ARBA" id="ARBA00008931"/>
    </source>
</evidence>
<dbReference type="InterPro" id="IPR057264">
    <property type="entry name" value="Ribosomal_uL24_C"/>
</dbReference>
<dbReference type="PRINTS" id="PR00060">
    <property type="entry name" value="RIBOSOMALL16"/>
</dbReference>
<evidence type="ECO:0000256" key="8">
    <source>
        <dbReference type="ARBA" id="ARBA00035440"/>
    </source>
</evidence>
<organism evidence="12 13">
    <name type="scientific">Potamilus streckersoni</name>
    <dbReference type="NCBI Taxonomy" id="2493646"/>
    <lineage>
        <taxon>Eukaryota</taxon>
        <taxon>Metazoa</taxon>
        <taxon>Spiralia</taxon>
        <taxon>Lophotrochozoa</taxon>
        <taxon>Mollusca</taxon>
        <taxon>Bivalvia</taxon>
        <taxon>Autobranchia</taxon>
        <taxon>Heteroconchia</taxon>
        <taxon>Palaeoheterodonta</taxon>
        <taxon>Unionida</taxon>
        <taxon>Unionoidea</taxon>
        <taxon>Unionidae</taxon>
        <taxon>Ambleminae</taxon>
        <taxon>Lampsilini</taxon>
        <taxon>Potamilus</taxon>
    </lineage>
</organism>
<dbReference type="InterPro" id="IPR008991">
    <property type="entry name" value="Translation_prot_SH3-like_sf"/>
</dbReference>
<dbReference type="CDD" id="cd06089">
    <property type="entry name" value="KOW_RPL26"/>
    <property type="match status" value="1"/>
</dbReference>
<dbReference type="InterPro" id="IPR041988">
    <property type="entry name" value="Ribosomal_uL24_KOW"/>
</dbReference>
<evidence type="ECO:0000256" key="3">
    <source>
        <dbReference type="ARBA" id="ARBA00022980"/>
    </source>
</evidence>
<dbReference type="InterPro" id="IPR005825">
    <property type="entry name" value="Ribosomal_uL24_CS"/>
</dbReference>
<dbReference type="FunFam" id="3.90.1170.10:FF:000001">
    <property type="entry name" value="50S ribosomal protein L16"/>
    <property type="match status" value="1"/>
</dbReference>
<evidence type="ECO:0000256" key="5">
    <source>
        <dbReference type="ARBA" id="ARBA00035283"/>
    </source>
</evidence>
<evidence type="ECO:0000256" key="10">
    <source>
        <dbReference type="RuleBase" id="RU004413"/>
    </source>
</evidence>
<dbReference type="GO" id="GO:1990904">
    <property type="term" value="C:ribonucleoprotein complex"/>
    <property type="evidence" value="ECO:0007669"/>
    <property type="project" value="UniProtKB-KW"/>
</dbReference>
<evidence type="ECO:0000256" key="4">
    <source>
        <dbReference type="ARBA" id="ARBA00023274"/>
    </source>
</evidence>
<dbReference type="InterPro" id="IPR005824">
    <property type="entry name" value="KOW"/>
</dbReference>
<dbReference type="InterPro" id="IPR000114">
    <property type="entry name" value="Ribosomal_uL16_bact-type"/>
</dbReference>
<reference evidence="12" key="1">
    <citation type="journal article" date="2021" name="Genome Biol. Evol.">
        <title>A High-Quality Reference Genome for a Parasitic Bivalve with Doubly Uniparental Inheritance (Bivalvia: Unionida).</title>
        <authorList>
            <person name="Smith C.H."/>
        </authorList>
    </citation>
    <scope>NUCLEOTIDE SEQUENCE</scope>
    <source>
        <strain evidence="12">CHS0354</strain>
    </source>
</reference>
<dbReference type="SUPFAM" id="SSF54686">
    <property type="entry name" value="Ribosomal protein L16p/L10e"/>
    <property type="match status" value="1"/>
</dbReference>
<dbReference type="PANTHER" id="PTHR12220:SF13">
    <property type="entry name" value="LARGE RIBOSOMAL SUBUNIT PROTEIN UL16M"/>
    <property type="match status" value="1"/>
</dbReference>
<dbReference type="InterPro" id="IPR047873">
    <property type="entry name" value="Ribosomal_uL16"/>
</dbReference>
<dbReference type="HAMAP" id="MF_01326_B">
    <property type="entry name" value="Ribosomal_uL24_B"/>
    <property type="match status" value="1"/>
</dbReference>
<dbReference type="SUPFAM" id="SSF50104">
    <property type="entry name" value="Translation proteins SH3-like domain"/>
    <property type="match status" value="1"/>
</dbReference>
<dbReference type="Pfam" id="PF00252">
    <property type="entry name" value="Ribosomal_L16"/>
    <property type="match status" value="1"/>
</dbReference>
<sequence length="225" mass="25487">MLIPSKTKYKKQMKGRNKGMAQRGNDLVFGSVGIQAINRGFLTSRQIEAARRAVSRYVKRGGKMWIRVFPDKPITMRPAETRMGKGKGSVDHYVSVIKPGRIIFEIDGIQPEVASDAFRLAQYKLPRGDRVQVISGKHKGKVGKILRIDREKMRVYVEGVNMQKRHTKPTQQNQLGSIREKEGAVHYSNILLYCPKSEKGERINIVTEADGTKKRQFVKSGTFAE</sequence>
<protein>
    <recommendedName>
        <fullName evidence="6">Large ribosomal subunit protein uL16m</fullName>
    </recommendedName>
    <alternativeName>
        <fullName evidence="8">39S ribosomal protein L16, mitochondrial</fullName>
    </alternativeName>
    <alternativeName>
        <fullName evidence="7">39S ribosomal protein L24, mitochondrial</fullName>
    </alternativeName>
    <alternativeName>
        <fullName evidence="5">Large ribosomal subunit protein uL24m</fullName>
    </alternativeName>
</protein>